<organism evidence="1 2">
    <name type="scientific">Drosophila gunungcola</name>
    <name type="common">fruit fly</name>
    <dbReference type="NCBI Taxonomy" id="103775"/>
    <lineage>
        <taxon>Eukaryota</taxon>
        <taxon>Metazoa</taxon>
        <taxon>Ecdysozoa</taxon>
        <taxon>Arthropoda</taxon>
        <taxon>Hexapoda</taxon>
        <taxon>Insecta</taxon>
        <taxon>Pterygota</taxon>
        <taxon>Neoptera</taxon>
        <taxon>Endopterygota</taxon>
        <taxon>Diptera</taxon>
        <taxon>Brachycera</taxon>
        <taxon>Muscomorpha</taxon>
        <taxon>Ephydroidea</taxon>
        <taxon>Drosophilidae</taxon>
        <taxon>Drosophila</taxon>
        <taxon>Sophophora</taxon>
    </lineage>
</organism>
<comment type="caution">
    <text evidence="1">The sequence shown here is derived from an EMBL/GenBank/DDBJ whole genome shotgun (WGS) entry which is preliminary data.</text>
</comment>
<proteinExistence type="predicted"/>
<dbReference type="AlphaFoldDB" id="A0A9P9YZF0"/>
<sequence length="126" mass="13791">MTAATSFCSGNGNSNSNSNSNISISFPDFVNASVNVHGAAFLEEFSCSALLCSAQLSSALPDSQFSILQQRLLRQRQWQWQWQKRRPRRPSFVLRSSPQQVGGILDYVSAGTGQSANSGQMKCRSI</sequence>
<dbReference type="EMBL" id="JAMKOV010000001">
    <property type="protein sequence ID" value="KAI8045688.1"/>
    <property type="molecule type" value="Genomic_DNA"/>
</dbReference>
<accession>A0A9P9YZF0</accession>
<gene>
    <name evidence="1" type="ORF">M5D96_001871</name>
</gene>
<reference evidence="1" key="1">
    <citation type="journal article" date="2023" name="Genome Biol. Evol.">
        <title>Long-read-based Genome Assembly of Drosophila gunungcola Reveals Fewer Chemosensory Genes in Flower-breeding Species.</title>
        <authorList>
            <person name="Negi A."/>
            <person name="Liao B.Y."/>
            <person name="Yeh S.D."/>
        </authorList>
    </citation>
    <scope>NUCLEOTIDE SEQUENCE</scope>
    <source>
        <strain evidence="1">Sukarami</strain>
    </source>
</reference>
<evidence type="ECO:0000313" key="1">
    <source>
        <dbReference type="EMBL" id="KAI8045688.1"/>
    </source>
</evidence>
<keyword evidence="2" id="KW-1185">Reference proteome</keyword>
<name>A0A9P9YZF0_9MUSC</name>
<dbReference type="Proteomes" id="UP001059596">
    <property type="component" value="Chromosome 3R"/>
</dbReference>
<protein>
    <submittedName>
        <fullName evidence="1">Uncharacterized protein</fullName>
    </submittedName>
</protein>
<evidence type="ECO:0000313" key="2">
    <source>
        <dbReference type="Proteomes" id="UP001059596"/>
    </source>
</evidence>